<evidence type="ECO:0000313" key="2">
    <source>
        <dbReference type="EMBL" id="GAI23866.1"/>
    </source>
</evidence>
<feature type="domain" description="Glycosyltransferase 2-like" evidence="1">
    <location>
        <begin position="6"/>
        <end position="114"/>
    </location>
</feature>
<feature type="non-terminal residue" evidence="2">
    <location>
        <position position="246"/>
    </location>
</feature>
<dbReference type="Pfam" id="PF00535">
    <property type="entry name" value="Glycos_transf_2"/>
    <property type="match status" value="1"/>
</dbReference>
<reference evidence="2" key="1">
    <citation type="journal article" date="2014" name="Front. Microbiol.">
        <title>High frequency of phylogenetically diverse reductive dehalogenase-homologous genes in deep subseafloor sedimentary metagenomes.</title>
        <authorList>
            <person name="Kawai M."/>
            <person name="Futagami T."/>
            <person name="Toyoda A."/>
            <person name="Takaki Y."/>
            <person name="Nishi S."/>
            <person name="Hori S."/>
            <person name="Arai W."/>
            <person name="Tsubouchi T."/>
            <person name="Morono Y."/>
            <person name="Uchiyama I."/>
            <person name="Ito T."/>
            <person name="Fujiyama A."/>
            <person name="Inagaki F."/>
            <person name="Takami H."/>
        </authorList>
    </citation>
    <scope>NUCLEOTIDE SEQUENCE</scope>
    <source>
        <strain evidence="2">Expedition CK06-06</strain>
    </source>
</reference>
<dbReference type="CDD" id="cd00761">
    <property type="entry name" value="Glyco_tranf_GTA_type"/>
    <property type="match status" value="1"/>
</dbReference>
<dbReference type="SUPFAM" id="SSF53448">
    <property type="entry name" value="Nucleotide-diphospho-sugar transferases"/>
    <property type="match status" value="1"/>
</dbReference>
<dbReference type="InterPro" id="IPR050834">
    <property type="entry name" value="Glycosyltransf_2"/>
</dbReference>
<name>X1N0S3_9ZZZZ</name>
<sequence length="246" mass="28714">MNKLVSVVIPTYNGAKWIHETIESVLSQDYEPIEIIVVVDGSTDNTLEVLKKYKTISVHSYKENKNRCFARNYGAEKAKGYYLRWLDHDDLLTLGSIKKQVAFMEDHPYIDFVYSDLTQFKVRRGKKFFCGVYGGFKVDHDLKKTMDENLQKPFNVNLCSLYLLDAKRWTFRIPASTPLLKKKVFDSGVRWDLKILEMAAYLEDIDYYLNVVFSGFKLAHLLIFHILISKIWRLFKISFEPTGKSP</sequence>
<organism evidence="2">
    <name type="scientific">marine sediment metagenome</name>
    <dbReference type="NCBI Taxonomy" id="412755"/>
    <lineage>
        <taxon>unclassified sequences</taxon>
        <taxon>metagenomes</taxon>
        <taxon>ecological metagenomes</taxon>
    </lineage>
</organism>
<evidence type="ECO:0000259" key="1">
    <source>
        <dbReference type="Pfam" id="PF00535"/>
    </source>
</evidence>
<accession>X1N0S3</accession>
<dbReference type="InterPro" id="IPR001173">
    <property type="entry name" value="Glyco_trans_2-like"/>
</dbReference>
<dbReference type="InterPro" id="IPR029044">
    <property type="entry name" value="Nucleotide-diphossugar_trans"/>
</dbReference>
<proteinExistence type="predicted"/>
<dbReference type="Gene3D" id="3.90.550.10">
    <property type="entry name" value="Spore Coat Polysaccharide Biosynthesis Protein SpsA, Chain A"/>
    <property type="match status" value="1"/>
</dbReference>
<gene>
    <name evidence="2" type="ORF">S06H3_31732</name>
</gene>
<dbReference type="PANTHER" id="PTHR43685">
    <property type="entry name" value="GLYCOSYLTRANSFERASE"/>
    <property type="match status" value="1"/>
</dbReference>
<comment type="caution">
    <text evidence="2">The sequence shown here is derived from an EMBL/GenBank/DDBJ whole genome shotgun (WGS) entry which is preliminary data.</text>
</comment>
<protein>
    <recommendedName>
        <fullName evidence="1">Glycosyltransferase 2-like domain-containing protein</fullName>
    </recommendedName>
</protein>
<dbReference type="AlphaFoldDB" id="X1N0S3"/>
<dbReference type="EMBL" id="BARV01018806">
    <property type="protein sequence ID" value="GAI23866.1"/>
    <property type="molecule type" value="Genomic_DNA"/>
</dbReference>
<dbReference type="PANTHER" id="PTHR43685:SF2">
    <property type="entry name" value="GLYCOSYLTRANSFERASE 2-LIKE DOMAIN-CONTAINING PROTEIN"/>
    <property type="match status" value="1"/>
</dbReference>